<reference evidence="3 4" key="1">
    <citation type="submission" date="2021-10" db="EMBL/GenBank/DDBJ databases">
        <authorList>
            <person name="Criscuolo A."/>
        </authorList>
    </citation>
    <scope>NUCLEOTIDE SEQUENCE [LARGE SCALE GENOMIC DNA]</scope>
    <source>
        <strain evidence="4">CIP 111899</strain>
    </source>
</reference>
<comment type="caution">
    <text evidence="3">The sequence shown here is derived from an EMBL/GenBank/DDBJ whole genome shotgun (WGS) entry which is preliminary data.</text>
</comment>
<dbReference type="InterPro" id="IPR038157">
    <property type="entry name" value="FeoA_core_dom"/>
</dbReference>
<evidence type="ECO:0000313" key="3">
    <source>
        <dbReference type="EMBL" id="CAG9614066.1"/>
    </source>
</evidence>
<dbReference type="PANTHER" id="PTHR42954:SF1">
    <property type="entry name" value="FERROUS IRON TRANSPORTER FEOA DOMAIN-CONTAINING PROTEIN"/>
    <property type="match status" value="1"/>
</dbReference>
<name>A0ABM8YEC0_9BACI</name>
<accession>A0ABM8YEC0</accession>
<dbReference type="Gene3D" id="2.30.30.90">
    <property type="match status" value="1"/>
</dbReference>
<dbReference type="PANTHER" id="PTHR42954">
    <property type="entry name" value="FE(2+) TRANSPORT PROTEIN A"/>
    <property type="match status" value="1"/>
</dbReference>
<dbReference type="Proteomes" id="UP000789423">
    <property type="component" value="Unassembled WGS sequence"/>
</dbReference>
<dbReference type="EMBL" id="CAKJTI010000021">
    <property type="protein sequence ID" value="CAG9614066.1"/>
    <property type="molecule type" value="Genomic_DNA"/>
</dbReference>
<evidence type="ECO:0000256" key="1">
    <source>
        <dbReference type="ARBA" id="ARBA00023004"/>
    </source>
</evidence>
<keyword evidence="1" id="KW-0408">Iron</keyword>
<dbReference type="SUPFAM" id="SSF50037">
    <property type="entry name" value="C-terminal domain of transcriptional repressors"/>
    <property type="match status" value="1"/>
</dbReference>
<dbReference type="InterPro" id="IPR052713">
    <property type="entry name" value="FeoA"/>
</dbReference>
<dbReference type="Pfam" id="PF04023">
    <property type="entry name" value="FeoA"/>
    <property type="match status" value="1"/>
</dbReference>
<proteinExistence type="predicted"/>
<feature type="domain" description="Ferrous iron transporter FeoA-like" evidence="2">
    <location>
        <begin position="1"/>
        <end position="74"/>
    </location>
</feature>
<dbReference type="SMART" id="SM00899">
    <property type="entry name" value="FeoA"/>
    <property type="match status" value="1"/>
</dbReference>
<dbReference type="InterPro" id="IPR008988">
    <property type="entry name" value="Transcriptional_repressor_C"/>
</dbReference>
<gene>
    <name evidence="3" type="ORF">BACCIP111899_03293</name>
</gene>
<protein>
    <recommendedName>
        <fullName evidence="2">Ferrous iron transporter FeoA-like domain-containing protein</fullName>
    </recommendedName>
</protein>
<keyword evidence="4" id="KW-1185">Reference proteome</keyword>
<organism evidence="3 4">
    <name type="scientific">Bacillus rhizoplanae</name>
    <dbReference type="NCBI Taxonomy" id="2880966"/>
    <lineage>
        <taxon>Bacteria</taxon>
        <taxon>Bacillati</taxon>
        <taxon>Bacillota</taxon>
        <taxon>Bacilli</taxon>
        <taxon>Bacillales</taxon>
        <taxon>Bacillaceae</taxon>
        <taxon>Bacillus</taxon>
    </lineage>
</organism>
<sequence>MNLVDMNIDEKVRVKDLQSLDKLLKRRLASFGFAEGCELCIKQKAMFNGPCTLECRGQLISIRHCDAKMIKVELA</sequence>
<evidence type="ECO:0000259" key="2">
    <source>
        <dbReference type="SMART" id="SM00899"/>
    </source>
</evidence>
<evidence type="ECO:0000313" key="4">
    <source>
        <dbReference type="Proteomes" id="UP000789423"/>
    </source>
</evidence>
<dbReference type="InterPro" id="IPR007167">
    <property type="entry name" value="Fe-transptr_FeoA-like"/>
</dbReference>
<dbReference type="RefSeq" id="WP_098306542.1">
    <property type="nucleotide sequence ID" value="NZ_CAKJTI010000021.1"/>
</dbReference>